<dbReference type="InterPro" id="IPR023296">
    <property type="entry name" value="Glyco_hydro_beta-prop_sf"/>
</dbReference>
<comment type="similarity">
    <text evidence="1">Belongs to the glycosyl hydrolase 32 family.</text>
</comment>
<dbReference type="EMBL" id="GL377582">
    <property type="protein sequence ID" value="EFJ27186.1"/>
    <property type="molecule type" value="Genomic_DNA"/>
</dbReference>
<dbReference type="Gene3D" id="2.115.10.20">
    <property type="entry name" value="Glycosyl hydrolase domain, family 43"/>
    <property type="match status" value="1"/>
</dbReference>
<sequence length="305" mass="34512">MVLGFHFQAPPNSSIRMISPNAPVFCRGFYHLFYRFTTPSSSKSKNQSSWGHAIAKDLLHWPRRWIPGQRGSMGRICISLLLARPDFFVEWLRRSSELVLELVKVLLTLMVAGIRGDPFLVLTRRSGGHDNVPRSVGIEPSAGVFSSKGLQATSCERTGNWSKKEEALVELRASMKGKKKENEYRGEAKSVFSSLGLKDGNSYASADDFLVDLSSAIEIMKMGLGIRPKQEKARCLLQNMILFQDKLECMTALLNPRDARHELLDLAVLQKSVQALREELEKGKELLGDHVKRLLSNRWDLREWQ</sequence>
<keyword evidence="3" id="KW-0326">Glycosidase</keyword>
<dbReference type="STRING" id="88036.D8RK70"/>
<evidence type="ECO:0000313" key="5">
    <source>
        <dbReference type="EMBL" id="EFJ27186.1"/>
    </source>
</evidence>
<dbReference type="Pfam" id="PF00251">
    <property type="entry name" value="Glyco_hydro_32N"/>
    <property type="match status" value="1"/>
</dbReference>
<dbReference type="InParanoid" id="D8RK70"/>
<dbReference type="Gramene" id="EFJ27186">
    <property type="protein sequence ID" value="EFJ27186"/>
    <property type="gene ID" value="SELMODRAFT_441511"/>
</dbReference>
<keyword evidence="2" id="KW-0378">Hydrolase</keyword>
<reference evidence="5 6" key="1">
    <citation type="journal article" date="2011" name="Science">
        <title>The Selaginella genome identifies genetic changes associated with the evolution of vascular plants.</title>
        <authorList>
            <person name="Banks J.A."/>
            <person name="Nishiyama T."/>
            <person name="Hasebe M."/>
            <person name="Bowman J.L."/>
            <person name="Gribskov M."/>
            <person name="dePamphilis C."/>
            <person name="Albert V.A."/>
            <person name="Aono N."/>
            <person name="Aoyama T."/>
            <person name="Ambrose B.A."/>
            <person name="Ashton N.W."/>
            <person name="Axtell M.J."/>
            <person name="Barker E."/>
            <person name="Barker M.S."/>
            <person name="Bennetzen J.L."/>
            <person name="Bonawitz N.D."/>
            <person name="Chapple C."/>
            <person name="Cheng C."/>
            <person name="Correa L.G."/>
            <person name="Dacre M."/>
            <person name="DeBarry J."/>
            <person name="Dreyer I."/>
            <person name="Elias M."/>
            <person name="Engstrom E.M."/>
            <person name="Estelle M."/>
            <person name="Feng L."/>
            <person name="Finet C."/>
            <person name="Floyd S.K."/>
            <person name="Frommer W.B."/>
            <person name="Fujita T."/>
            <person name="Gramzow L."/>
            <person name="Gutensohn M."/>
            <person name="Harholt J."/>
            <person name="Hattori M."/>
            <person name="Heyl A."/>
            <person name="Hirai T."/>
            <person name="Hiwatashi Y."/>
            <person name="Ishikawa M."/>
            <person name="Iwata M."/>
            <person name="Karol K.G."/>
            <person name="Koehler B."/>
            <person name="Kolukisaoglu U."/>
            <person name="Kubo M."/>
            <person name="Kurata T."/>
            <person name="Lalonde S."/>
            <person name="Li K."/>
            <person name="Li Y."/>
            <person name="Litt A."/>
            <person name="Lyons E."/>
            <person name="Manning G."/>
            <person name="Maruyama T."/>
            <person name="Michael T.P."/>
            <person name="Mikami K."/>
            <person name="Miyazaki S."/>
            <person name="Morinaga S."/>
            <person name="Murata T."/>
            <person name="Mueller-Roeber B."/>
            <person name="Nelson D.R."/>
            <person name="Obara M."/>
            <person name="Oguri Y."/>
            <person name="Olmstead R.G."/>
            <person name="Onodera N."/>
            <person name="Petersen B.L."/>
            <person name="Pils B."/>
            <person name="Prigge M."/>
            <person name="Rensing S.A."/>
            <person name="Riano-Pachon D.M."/>
            <person name="Roberts A.W."/>
            <person name="Sato Y."/>
            <person name="Scheller H.V."/>
            <person name="Schulz B."/>
            <person name="Schulz C."/>
            <person name="Shakirov E.V."/>
            <person name="Shibagaki N."/>
            <person name="Shinohara N."/>
            <person name="Shippen D.E."/>
            <person name="Soerensen I."/>
            <person name="Sotooka R."/>
            <person name="Sugimoto N."/>
            <person name="Sugita M."/>
            <person name="Sumikawa N."/>
            <person name="Tanurdzic M."/>
            <person name="Theissen G."/>
            <person name="Ulvskov P."/>
            <person name="Wakazuki S."/>
            <person name="Weng J.K."/>
            <person name="Willats W.W."/>
            <person name="Wipf D."/>
            <person name="Wolf P.G."/>
            <person name="Yang L."/>
            <person name="Zimmer A.D."/>
            <person name="Zhu Q."/>
            <person name="Mitros T."/>
            <person name="Hellsten U."/>
            <person name="Loque D."/>
            <person name="Otillar R."/>
            <person name="Salamov A."/>
            <person name="Schmutz J."/>
            <person name="Shapiro H."/>
            <person name="Lindquist E."/>
            <person name="Lucas S."/>
            <person name="Rokhsar D."/>
            <person name="Grigoriev I.V."/>
        </authorList>
    </citation>
    <scope>NUCLEOTIDE SEQUENCE [LARGE SCALE GENOMIC DNA]</scope>
</reference>
<evidence type="ECO:0000256" key="1">
    <source>
        <dbReference type="ARBA" id="ARBA00009902"/>
    </source>
</evidence>
<gene>
    <name evidence="5" type="ORF">SELMODRAFT_441511</name>
</gene>
<feature type="domain" description="Glycosyl hydrolase family 32 N-terminal" evidence="4">
    <location>
        <begin position="17"/>
        <end position="63"/>
    </location>
</feature>
<dbReference type="Proteomes" id="UP000001514">
    <property type="component" value="Unassembled WGS sequence"/>
</dbReference>
<evidence type="ECO:0000256" key="2">
    <source>
        <dbReference type="ARBA" id="ARBA00022801"/>
    </source>
</evidence>
<evidence type="ECO:0000256" key="3">
    <source>
        <dbReference type="ARBA" id="ARBA00023295"/>
    </source>
</evidence>
<dbReference type="GO" id="GO:0016798">
    <property type="term" value="F:hydrolase activity, acting on glycosyl bonds"/>
    <property type="evidence" value="ECO:0007669"/>
    <property type="project" value="UniProtKB-KW"/>
</dbReference>
<evidence type="ECO:0000313" key="6">
    <source>
        <dbReference type="Proteomes" id="UP000001514"/>
    </source>
</evidence>
<dbReference type="AlphaFoldDB" id="D8RK70"/>
<protein>
    <recommendedName>
        <fullName evidence="4">Glycosyl hydrolase family 32 N-terminal domain-containing protein</fullName>
    </recommendedName>
</protein>
<keyword evidence="6" id="KW-1185">Reference proteome</keyword>
<dbReference type="KEGG" id="smo:SELMODRAFT_441511"/>
<proteinExistence type="inferred from homology"/>
<organism evidence="6">
    <name type="scientific">Selaginella moellendorffii</name>
    <name type="common">Spikemoss</name>
    <dbReference type="NCBI Taxonomy" id="88036"/>
    <lineage>
        <taxon>Eukaryota</taxon>
        <taxon>Viridiplantae</taxon>
        <taxon>Streptophyta</taxon>
        <taxon>Embryophyta</taxon>
        <taxon>Tracheophyta</taxon>
        <taxon>Lycopodiopsida</taxon>
        <taxon>Selaginellales</taxon>
        <taxon>Selaginellaceae</taxon>
        <taxon>Selaginella</taxon>
    </lineage>
</organism>
<evidence type="ECO:0000259" key="4">
    <source>
        <dbReference type="Pfam" id="PF00251"/>
    </source>
</evidence>
<dbReference type="SUPFAM" id="SSF75005">
    <property type="entry name" value="Arabinanase/levansucrase/invertase"/>
    <property type="match status" value="1"/>
</dbReference>
<dbReference type="InterPro" id="IPR013148">
    <property type="entry name" value="Glyco_hydro_32_N"/>
</dbReference>
<dbReference type="HOGENOM" id="CLU_913363_0_0_1"/>
<name>D8RK70_SELML</name>
<accession>D8RK70</accession>